<feature type="domain" description="Prepilin type IV endopeptidase peptidase" evidence="4">
    <location>
        <begin position="47"/>
        <end position="155"/>
    </location>
</feature>
<feature type="transmembrane region" description="Helical" evidence="3">
    <location>
        <begin position="100"/>
        <end position="117"/>
    </location>
</feature>
<dbReference type="PRINTS" id="PR00864">
    <property type="entry name" value="PREPILNPTASE"/>
</dbReference>
<organism evidence="5 6">
    <name type="scientific">Rhodoplanes azumiensis</name>
    <dbReference type="NCBI Taxonomy" id="1897628"/>
    <lineage>
        <taxon>Bacteria</taxon>
        <taxon>Pseudomonadati</taxon>
        <taxon>Pseudomonadota</taxon>
        <taxon>Alphaproteobacteria</taxon>
        <taxon>Hyphomicrobiales</taxon>
        <taxon>Nitrobacteraceae</taxon>
        <taxon>Rhodoplanes</taxon>
    </lineage>
</organism>
<proteinExistence type="inferred from homology"/>
<keyword evidence="3" id="KW-1133">Transmembrane helix</keyword>
<feature type="transmembrane region" description="Helical" evidence="3">
    <location>
        <begin position="69"/>
        <end position="93"/>
    </location>
</feature>
<keyword evidence="3" id="KW-0472">Membrane</keyword>
<comment type="similarity">
    <text evidence="1 2">Belongs to the peptidase A24 family.</text>
</comment>
<dbReference type="PANTHER" id="PTHR30487">
    <property type="entry name" value="TYPE 4 PREPILIN-LIKE PROTEINS LEADER PEPTIDE-PROCESSING ENZYME"/>
    <property type="match status" value="1"/>
</dbReference>
<evidence type="ECO:0000256" key="2">
    <source>
        <dbReference type="RuleBase" id="RU003793"/>
    </source>
</evidence>
<dbReference type="GO" id="GO:0004190">
    <property type="term" value="F:aspartic-type endopeptidase activity"/>
    <property type="evidence" value="ECO:0007669"/>
    <property type="project" value="UniProtKB-EC"/>
</dbReference>
<evidence type="ECO:0000256" key="3">
    <source>
        <dbReference type="SAM" id="Phobius"/>
    </source>
</evidence>
<dbReference type="EC" id="3.4.23.43" evidence="5"/>
<evidence type="ECO:0000259" key="4">
    <source>
        <dbReference type="Pfam" id="PF01478"/>
    </source>
</evidence>
<dbReference type="Proteomes" id="UP001597314">
    <property type="component" value="Unassembled WGS sequence"/>
</dbReference>
<feature type="transmembrane region" description="Helical" evidence="3">
    <location>
        <begin position="12"/>
        <end position="33"/>
    </location>
</feature>
<protein>
    <submittedName>
        <fullName evidence="5">Prepilin peptidase</fullName>
        <ecNumber evidence="5">3.4.23.43</ecNumber>
    </submittedName>
</protein>
<keyword evidence="6" id="KW-1185">Reference proteome</keyword>
<evidence type="ECO:0000313" key="6">
    <source>
        <dbReference type="Proteomes" id="UP001597314"/>
    </source>
</evidence>
<comment type="caution">
    <text evidence="5">The sequence shown here is derived from an EMBL/GenBank/DDBJ whole genome shotgun (WGS) entry which is preliminary data.</text>
</comment>
<gene>
    <name evidence="5" type="ORF">ACFSOX_16050</name>
</gene>
<keyword evidence="5" id="KW-0378">Hydrolase</keyword>
<dbReference type="RefSeq" id="WP_378478821.1">
    <property type="nucleotide sequence ID" value="NZ_JBHUIW010000019.1"/>
</dbReference>
<name>A0ABW5AL41_9BRAD</name>
<dbReference type="Pfam" id="PF01478">
    <property type="entry name" value="Peptidase_A24"/>
    <property type="match status" value="1"/>
</dbReference>
<sequence>MSVIVRRGAAGHGVVSAAGWFALAGSAAALVSIAVVPGPAGWLGGALAGVATAIAAVDRRSFVIPDPLTAAGLILGLVHAAVTSGDGAIVAAVADAAMRAGVSAAVFGLLWAVYRWLRGRDGLGLGDVKLAAVAGAWLGWPIIPVAVEIAALAALTMHAVRVHGRGRRLRARARLPFGQSLAPAIWIGWLIEQALLG</sequence>
<dbReference type="InterPro" id="IPR000045">
    <property type="entry name" value="Prepilin_IV_endopep_pep"/>
</dbReference>
<dbReference type="EMBL" id="JBHUIW010000019">
    <property type="protein sequence ID" value="MFD2183669.1"/>
    <property type="molecule type" value="Genomic_DNA"/>
</dbReference>
<evidence type="ECO:0000256" key="1">
    <source>
        <dbReference type="ARBA" id="ARBA00005801"/>
    </source>
</evidence>
<dbReference type="PANTHER" id="PTHR30487:SF0">
    <property type="entry name" value="PREPILIN LEADER PEPTIDASE_N-METHYLTRANSFERASE-RELATED"/>
    <property type="match status" value="1"/>
</dbReference>
<reference evidence="6" key="1">
    <citation type="journal article" date="2019" name="Int. J. Syst. Evol. Microbiol.">
        <title>The Global Catalogue of Microorganisms (GCM) 10K type strain sequencing project: providing services to taxonomists for standard genome sequencing and annotation.</title>
        <authorList>
            <consortium name="The Broad Institute Genomics Platform"/>
            <consortium name="The Broad Institute Genome Sequencing Center for Infectious Disease"/>
            <person name="Wu L."/>
            <person name="Ma J."/>
        </authorList>
    </citation>
    <scope>NUCLEOTIDE SEQUENCE [LARGE SCALE GENOMIC DNA]</scope>
    <source>
        <strain evidence="6">CGMCC 1.6774</strain>
    </source>
</reference>
<feature type="transmembrane region" description="Helical" evidence="3">
    <location>
        <begin position="137"/>
        <end position="160"/>
    </location>
</feature>
<dbReference type="InterPro" id="IPR014032">
    <property type="entry name" value="Peptidase_A24A_bac"/>
</dbReference>
<accession>A0ABW5AL41</accession>
<evidence type="ECO:0000313" key="5">
    <source>
        <dbReference type="EMBL" id="MFD2183669.1"/>
    </source>
</evidence>
<keyword evidence="3" id="KW-0812">Transmembrane</keyword>
<dbReference type="Gene3D" id="1.20.120.1220">
    <property type="match status" value="1"/>
</dbReference>
<dbReference type="InterPro" id="IPR050882">
    <property type="entry name" value="Prepilin_peptidase/N-MTase"/>
</dbReference>